<name>A0ACB9TS02_HOLOL</name>
<dbReference type="Proteomes" id="UP001056778">
    <property type="component" value="Chromosome 1"/>
</dbReference>
<comment type="caution">
    <text evidence="1">The sequence shown here is derived from an EMBL/GenBank/DDBJ whole genome shotgun (WGS) entry which is preliminary data.</text>
</comment>
<protein>
    <submittedName>
        <fullName evidence="1">Uncharacterized protein</fullName>
    </submittedName>
</protein>
<evidence type="ECO:0000313" key="1">
    <source>
        <dbReference type="EMBL" id="KAI4469435.1"/>
    </source>
</evidence>
<proteinExistence type="predicted"/>
<evidence type="ECO:0000313" key="2">
    <source>
        <dbReference type="Proteomes" id="UP001056778"/>
    </source>
</evidence>
<reference evidence="1" key="1">
    <citation type="submission" date="2022-04" db="EMBL/GenBank/DDBJ databases">
        <title>Chromosome-scale genome assembly of Holotrichia oblita Faldermann.</title>
        <authorList>
            <person name="Rongchong L."/>
        </authorList>
    </citation>
    <scope>NUCLEOTIDE SEQUENCE</scope>
    <source>
        <strain evidence="1">81SQS9</strain>
    </source>
</reference>
<keyword evidence="2" id="KW-1185">Reference proteome</keyword>
<dbReference type="EMBL" id="CM043015">
    <property type="protein sequence ID" value="KAI4469435.1"/>
    <property type="molecule type" value="Genomic_DNA"/>
</dbReference>
<accession>A0ACB9TS02</accession>
<organism evidence="1 2">
    <name type="scientific">Holotrichia oblita</name>
    <name type="common">Chafer beetle</name>
    <dbReference type="NCBI Taxonomy" id="644536"/>
    <lineage>
        <taxon>Eukaryota</taxon>
        <taxon>Metazoa</taxon>
        <taxon>Ecdysozoa</taxon>
        <taxon>Arthropoda</taxon>
        <taxon>Hexapoda</taxon>
        <taxon>Insecta</taxon>
        <taxon>Pterygota</taxon>
        <taxon>Neoptera</taxon>
        <taxon>Endopterygota</taxon>
        <taxon>Coleoptera</taxon>
        <taxon>Polyphaga</taxon>
        <taxon>Scarabaeiformia</taxon>
        <taxon>Scarabaeidae</taxon>
        <taxon>Melolonthinae</taxon>
        <taxon>Holotrichia</taxon>
    </lineage>
</organism>
<gene>
    <name evidence="1" type="ORF">MML48_1g07250</name>
</gene>
<sequence>MKDKNHLIIWSDSCAGQNKNFQMISFYQYLVLKKKFSVIDHKFPQVGHSYLDSDRDFGRIEKVLRKHETIYLPDQYRDLIRSASNINHVTNMENHFRDTDNLQVQLKVTQKKKNELNEKIAFRDRIKWIRVQEFGSYFYKDNYDPNTPFKKVSILQNKQRLPLPENVDFRRVFRKTGKLSEKKVDLQQQMKYIKEDFRWFYEAVLGEQSQEEKRNN</sequence>